<evidence type="ECO:0000313" key="2">
    <source>
        <dbReference type="EMBL" id="KKR15121.1"/>
    </source>
</evidence>
<dbReference type="Proteomes" id="UP000034048">
    <property type="component" value="Unassembled WGS sequence"/>
</dbReference>
<sequence>MWLLGSAFIVTSAVVYFIFMAAWLNFILFIGLVFWVRLLIGLVALGGGLWSLKKFRENKDGGCEINEAGDRRRTLNKLKQAVYNQNFLLALVGIVALAFTVNLVELVCSAGLPAVYTQVLAMNNLPSWQYYGYLLGYIFFFMLDDLLVFFIAMTTLRLTGISTKYSRWSSLIGGILMIIIALWLF</sequence>
<feature type="transmembrane region" description="Helical" evidence="1">
    <location>
        <begin position="132"/>
        <end position="153"/>
    </location>
</feature>
<feature type="transmembrane region" description="Helical" evidence="1">
    <location>
        <begin position="7"/>
        <end position="28"/>
    </location>
</feature>
<evidence type="ECO:0000313" key="3">
    <source>
        <dbReference type="Proteomes" id="UP000034048"/>
    </source>
</evidence>
<feature type="transmembrane region" description="Helical" evidence="1">
    <location>
        <begin position="165"/>
        <end position="184"/>
    </location>
</feature>
<keyword evidence="1" id="KW-1133">Transmembrane helix</keyword>
<protein>
    <recommendedName>
        <fullName evidence="4">Glutaredoxin</fullName>
    </recommendedName>
</protein>
<keyword evidence="1" id="KW-0812">Transmembrane</keyword>
<dbReference type="AlphaFoldDB" id="A0A0G0NQV3"/>
<dbReference type="PATRIC" id="fig|1618634.3.peg.142"/>
<organism evidence="2 3">
    <name type="scientific">Candidatus Falkowbacteria bacterium GW2011_GWA2_39_24</name>
    <dbReference type="NCBI Taxonomy" id="1618634"/>
    <lineage>
        <taxon>Bacteria</taxon>
        <taxon>Candidatus Falkowiibacteriota</taxon>
    </lineage>
</organism>
<feature type="transmembrane region" description="Helical" evidence="1">
    <location>
        <begin position="87"/>
        <end position="112"/>
    </location>
</feature>
<evidence type="ECO:0000256" key="1">
    <source>
        <dbReference type="SAM" id="Phobius"/>
    </source>
</evidence>
<name>A0A0G0NQV3_9BACT</name>
<evidence type="ECO:0008006" key="4">
    <source>
        <dbReference type="Google" id="ProtNLM"/>
    </source>
</evidence>
<feature type="transmembrane region" description="Helical" evidence="1">
    <location>
        <begin position="34"/>
        <end position="52"/>
    </location>
</feature>
<reference evidence="2 3" key="1">
    <citation type="journal article" date="2015" name="Nature">
        <title>rRNA introns, odd ribosomes, and small enigmatic genomes across a large radiation of phyla.</title>
        <authorList>
            <person name="Brown C.T."/>
            <person name="Hug L.A."/>
            <person name="Thomas B.C."/>
            <person name="Sharon I."/>
            <person name="Castelle C.J."/>
            <person name="Singh A."/>
            <person name="Wilkins M.J."/>
            <person name="Williams K.H."/>
            <person name="Banfield J.F."/>
        </authorList>
    </citation>
    <scope>NUCLEOTIDE SEQUENCE [LARGE SCALE GENOMIC DNA]</scope>
</reference>
<dbReference type="EMBL" id="LBWS01000009">
    <property type="protein sequence ID" value="KKR15121.1"/>
    <property type="molecule type" value="Genomic_DNA"/>
</dbReference>
<accession>A0A0G0NQV3</accession>
<proteinExistence type="predicted"/>
<keyword evidence="1" id="KW-0472">Membrane</keyword>
<gene>
    <name evidence="2" type="ORF">UT42_C0009G0013</name>
</gene>
<comment type="caution">
    <text evidence="2">The sequence shown here is derived from an EMBL/GenBank/DDBJ whole genome shotgun (WGS) entry which is preliminary data.</text>
</comment>